<comment type="caution">
    <text evidence="3">The sequence shown here is derived from an EMBL/GenBank/DDBJ whole genome shotgun (WGS) entry which is preliminary data.</text>
</comment>
<dbReference type="Pfam" id="PF01381">
    <property type="entry name" value="HTH_3"/>
    <property type="match status" value="1"/>
</dbReference>
<dbReference type="PANTHER" id="PTHR46558">
    <property type="entry name" value="TRACRIPTIONAL REGULATORY PROTEIN-RELATED-RELATED"/>
    <property type="match status" value="1"/>
</dbReference>
<dbReference type="InterPro" id="IPR010982">
    <property type="entry name" value="Lambda_DNA-bd_dom_sf"/>
</dbReference>
<gene>
    <name evidence="3" type="ORF">DS031_13545</name>
</gene>
<accession>A0A366XRI4</accession>
<keyword evidence="1" id="KW-0238">DNA-binding</keyword>
<feature type="domain" description="HTH cro/C1-type" evidence="2">
    <location>
        <begin position="22"/>
        <end position="77"/>
    </location>
</feature>
<dbReference type="SMART" id="SM00530">
    <property type="entry name" value="HTH_XRE"/>
    <property type="match status" value="1"/>
</dbReference>
<reference evidence="3 4" key="1">
    <citation type="submission" date="2018-07" db="EMBL/GenBank/DDBJ databases">
        <title>Lottiidibacillus patelloidae gen. nov., sp. nov., isolated from the intestinal tract of a marine limpet and the reclassification of B. taeanensis BH030017T, B. algicola KMM 3737T and B. hwajinpoensis SW-72T as genus Lottiidibacillus.</title>
        <authorList>
            <person name="Liu R."/>
            <person name="Huang Z."/>
        </authorList>
    </citation>
    <scope>NUCLEOTIDE SEQUENCE [LARGE SCALE GENOMIC DNA]</scope>
    <source>
        <strain evidence="3 4">BH030017</strain>
    </source>
</reference>
<dbReference type="CDD" id="cd00093">
    <property type="entry name" value="HTH_XRE"/>
    <property type="match status" value="1"/>
</dbReference>
<sequence>MVKFIKNDVLWSDKTMKMGDRLREERLKRGWSQVYVAKQLGLKRSSTYANWEYSLRDPSKEVMAKLASLFEVTIDYLVTGNMPSQRLVQQYTTVQQDNKLIINTDGLNEADIEFLKEQVELLRRRANSFQQST</sequence>
<protein>
    <recommendedName>
        <fullName evidence="2">HTH cro/C1-type domain-containing protein</fullName>
    </recommendedName>
</protein>
<dbReference type="AlphaFoldDB" id="A0A366XRI4"/>
<dbReference type="PROSITE" id="PS50943">
    <property type="entry name" value="HTH_CROC1"/>
    <property type="match status" value="1"/>
</dbReference>
<dbReference type="PANTHER" id="PTHR46558:SF14">
    <property type="entry name" value="HTH-TYPE TRANSCRIPTIONAL REGULATOR ANSR"/>
    <property type="match status" value="1"/>
</dbReference>
<dbReference type="Proteomes" id="UP000253314">
    <property type="component" value="Unassembled WGS sequence"/>
</dbReference>
<dbReference type="OrthoDB" id="72638at2"/>
<dbReference type="GO" id="GO:0003677">
    <property type="term" value="F:DNA binding"/>
    <property type="evidence" value="ECO:0007669"/>
    <property type="project" value="UniProtKB-KW"/>
</dbReference>
<evidence type="ECO:0000313" key="4">
    <source>
        <dbReference type="Proteomes" id="UP000253314"/>
    </source>
</evidence>
<name>A0A366XRI4_9BACI</name>
<dbReference type="EMBL" id="QOCW01000014">
    <property type="protein sequence ID" value="RBW68960.1"/>
    <property type="molecule type" value="Genomic_DNA"/>
</dbReference>
<dbReference type="SUPFAM" id="SSF47413">
    <property type="entry name" value="lambda repressor-like DNA-binding domains"/>
    <property type="match status" value="1"/>
</dbReference>
<keyword evidence="4" id="KW-1185">Reference proteome</keyword>
<proteinExistence type="predicted"/>
<evidence type="ECO:0000259" key="2">
    <source>
        <dbReference type="PROSITE" id="PS50943"/>
    </source>
</evidence>
<organism evidence="3 4">
    <name type="scientific">Bacillus taeanensis</name>
    <dbReference type="NCBI Taxonomy" id="273032"/>
    <lineage>
        <taxon>Bacteria</taxon>
        <taxon>Bacillati</taxon>
        <taxon>Bacillota</taxon>
        <taxon>Bacilli</taxon>
        <taxon>Bacillales</taxon>
        <taxon>Bacillaceae</taxon>
        <taxon>Bacillus</taxon>
    </lineage>
</organism>
<dbReference type="Gene3D" id="1.10.260.40">
    <property type="entry name" value="lambda repressor-like DNA-binding domains"/>
    <property type="match status" value="1"/>
</dbReference>
<dbReference type="InterPro" id="IPR001387">
    <property type="entry name" value="Cro/C1-type_HTH"/>
</dbReference>
<evidence type="ECO:0000256" key="1">
    <source>
        <dbReference type="ARBA" id="ARBA00023125"/>
    </source>
</evidence>
<evidence type="ECO:0000313" key="3">
    <source>
        <dbReference type="EMBL" id="RBW68960.1"/>
    </source>
</evidence>